<proteinExistence type="predicted"/>
<dbReference type="Gene3D" id="3.90.550.20">
    <property type="match status" value="1"/>
</dbReference>
<gene>
    <name evidence="1" type="ORF">SNEC2469_LOCUS18719</name>
</gene>
<dbReference type="InterPro" id="IPR008441">
    <property type="entry name" value="AfumC-like_glycosyl_Trfase"/>
</dbReference>
<evidence type="ECO:0000313" key="1">
    <source>
        <dbReference type="EMBL" id="CAE7659667.1"/>
    </source>
</evidence>
<dbReference type="GO" id="GO:0016020">
    <property type="term" value="C:membrane"/>
    <property type="evidence" value="ECO:0007669"/>
    <property type="project" value="GOC"/>
</dbReference>
<protein>
    <submittedName>
        <fullName evidence="1">Uncharacterized protein</fullName>
    </submittedName>
</protein>
<dbReference type="EMBL" id="CAJNJA010031697">
    <property type="protein sequence ID" value="CAE7659667.1"/>
    <property type="molecule type" value="Genomic_DNA"/>
</dbReference>
<dbReference type="GO" id="GO:0000030">
    <property type="term" value="F:mannosyltransferase activity"/>
    <property type="evidence" value="ECO:0007669"/>
    <property type="project" value="TreeGrafter"/>
</dbReference>
<dbReference type="InterPro" id="IPR029044">
    <property type="entry name" value="Nucleotide-diphossugar_trans"/>
</dbReference>
<dbReference type="Pfam" id="PF05704">
    <property type="entry name" value="Caps_synth"/>
    <property type="match status" value="1"/>
</dbReference>
<dbReference type="GO" id="GO:0051999">
    <property type="term" value="P:mannosyl-inositol phosphorylceramide biosynthetic process"/>
    <property type="evidence" value="ECO:0007669"/>
    <property type="project" value="TreeGrafter"/>
</dbReference>
<organism evidence="1 2">
    <name type="scientific">Symbiodinium necroappetens</name>
    <dbReference type="NCBI Taxonomy" id="1628268"/>
    <lineage>
        <taxon>Eukaryota</taxon>
        <taxon>Sar</taxon>
        <taxon>Alveolata</taxon>
        <taxon>Dinophyceae</taxon>
        <taxon>Suessiales</taxon>
        <taxon>Symbiodiniaceae</taxon>
        <taxon>Symbiodinium</taxon>
    </lineage>
</organism>
<keyword evidence="2" id="KW-1185">Reference proteome</keyword>
<dbReference type="AlphaFoldDB" id="A0A812W9B9"/>
<comment type="caution">
    <text evidence="1">The sequence shown here is derived from an EMBL/GenBank/DDBJ whole genome shotgun (WGS) entry which is preliminary data.</text>
</comment>
<sequence>MSYENFSAIKAKVQGAFDDVEAWIFQAFEGRVQDLDIDEDLELELAQRRRGMRFFAAGRARDGKRFASILFPLFQGDPNKDLYEEAFCDVLRVAGNSVKPGSRHKLSFRAGVLFFTADSLGNTYGVVASDDFPLANAYNFLEEILQVYHSIDVEIALNEAEESLWSEPRFREDAFGIRELAIASWKKQLRPGDGSAQVQLSVLPLQEALCTSVQGSFVHCAIMFGGKKLKDLTEEDIRKYAASLVAMHGGQEEAATDGEIRLAVNDTGNRNGYVESGMEDESSAHRKRLAQVIASNAAGDPDRIDEGDPEALQQRTVEGMLAMPMQPAVSLQAFQCFRIPQLSARVARAAGSEHHFSARHSTRWYSVAGVFAAAAARGRCAHVRTVTSVGPKPVWDSTGGPAIHGVGGRPRLEKGKLHRVIWMCWTGNNPMPAHLRLCMETVRRNAGLPVVLITPQNVTEYVPDPHPAYPYLHLAHRADYLRCYLLHNYGGLYLDVDTICLRSLAGLYELVESNQFDAVGYDGSEWGELIGVSDMGPFRPNSELTQLWFNALHGRLEEKLPEVMGQKTDVFYWQEILRDVFVPVSLVHSQRISKALLAHNPEKETLWAVRPFQEALGKELGSHILILNNAKYGDELGQLSEDEILGGPAVLSQLLRHSLGLPDVI</sequence>
<dbReference type="SUPFAM" id="SSF53448">
    <property type="entry name" value="Nucleotide-diphospho-sugar transferases"/>
    <property type="match status" value="1"/>
</dbReference>
<evidence type="ECO:0000313" key="2">
    <source>
        <dbReference type="Proteomes" id="UP000601435"/>
    </source>
</evidence>
<reference evidence="1" key="1">
    <citation type="submission" date="2021-02" db="EMBL/GenBank/DDBJ databases">
        <authorList>
            <person name="Dougan E. K."/>
            <person name="Rhodes N."/>
            <person name="Thang M."/>
            <person name="Chan C."/>
        </authorList>
    </citation>
    <scope>NUCLEOTIDE SEQUENCE</scope>
</reference>
<name>A0A812W9B9_9DINO</name>
<dbReference type="OrthoDB" id="443500at2759"/>
<accession>A0A812W9B9</accession>
<dbReference type="PANTHER" id="PTHR32385">
    <property type="entry name" value="MANNOSYL PHOSPHORYLINOSITOL CERAMIDE SYNTHASE"/>
    <property type="match status" value="1"/>
</dbReference>
<dbReference type="PANTHER" id="PTHR32385:SF15">
    <property type="entry name" value="INOSITOL PHOSPHOCERAMIDE MANNOSYLTRANSFERASE 1"/>
    <property type="match status" value="1"/>
</dbReference>
<dbReference type="Proteomes" id="UP000601435">
    <property type="component" value="Unassembled WGS sequence"/>
</dbReference>
<dbReference type="InterPro" id="IPR051706">
    <property type="entry name" value="Glycosyltransferase_domain"/>
</dbReference>